<reference evidence="5" key="1">
    <citation type="journal article" date="2022" name="bioRxiv">
        <title>Genomics of Preaxostyla Flagellates Illuminates Evolutionary Transitions and the Path Towards Mitochondrial Loss.</title>
        <authorList>
            <person name="Novak L.V.F."/>
            <person name="Treitli S.C."/>
            <person name="Pyrih J."/>
            <person name="Halakuc P."/>
            <person name="Pipaliya S.V."/>
            <person name="Vacek V."/>
            <person name="Brzon O."/>
            <person name="Soukal P."/>
            <person name="Eme L."/>
            <person name="Dacks J.B."/>
            <person name="Karnkowska A."/>
            <person name="Elias M."/>
            <person name="Hampl V."/>
        </authorList>
    </citation>
    <scope>NUCLEOTIDE SEQUENCE</scope>
    <source>
        <strain evidence="5">RCP-MX</strain>
    </source>
</reference>
<gene>
    <name evidence="5" type="ORF">PAPYR_2159</name>
</gene>
<sequence>MAEEASSLSRYFYAAPQPVATPPRTASPLTSPQPHKHIVPTVESPRVMPAVSPTRGPGTVLSDLRRLDTPRSPGLSSRPLLAPQPLDPYSSHTALRDGSPSSPRTRSPAKSTPVTPAAPAALQKPSASLTMPSHPGLMPPRSPGVGPREPARVTPVVAPPLRDRHFRMGAEPDVDIPPAEAAAAAAAPVEPLPTSHYYRHSRTAAPDPMQPPVSPLRAASVKPPPTPEQQQQQRAGAAGWQADGTTGWPAQAPTGPQDESLGVDSSSSSPPPSSPSAYYHPHPVAAAAAIGITPVATPPSTSTSPPYHRRGRADVRPDEVDRTLQTSLARGAIHTPAGGVALPPAAPASRSPIRTGGRNAAPPPVVVAQRSVAEAMPGDAGGAAPIPVTSTATPTIESLKDHVDRIALEEMAIPQLLPSDGLAAAPGRPIGEGAFGQVFLGTWSGRPVCLKRIKAHLGSPDVVLHLAQADLRAHEHLRVAGRGGACHPHCLTPVGLLTDPTDGSVALVVPHCAAGNLADLLAKPIRPPWPERRRMAIELVQALTFLHMPQCREWSSPRDIKPRNILLDEKGHVHLADFGFRHLRTMAAQEGGGGAAVLGTPAYLAPEVVSVCNGIYDEKSDIYSVGVILWELATLRRPFEGSSYMSPAQMMFSVVSGRRPGAIPDPPESEILLSSLKEGYAWQNPAEIIDMKTEQSIGLLEAKITPCTPAGVPFGSDPIADADQDPVEGWLKSFADFIFSIDGASFFDGHEHPNVYAEFVCYGDRVPRRTTMATGTQIAPTFTFSRHYTPTVDAAFLHWIDEGTFNVYLYSNTTPALLVPPQHDPASLPLSPRRPVAMMPMVSPQEPEPFPITETRLVSPEPISSSPVPSTPPAAPAPSPAPLPSEEEERLMVAELAKQRRERVAALQLQKKQAPPAPLISPRPAAPETTHAAALPPLGPVAPSSGVGEALLPPLLHSESVSTSRGRSAKSDRSTPTRRSFGEEALNIWGTLQGDSAAATAIPIPTLGGDDEPAKSAAVVAAPAGSNAGGTATPGAEDTDRGTMTMPCHLLFHLRRSPPYSAASCSWFGLFCVSA</sequence>
<dbReference type="SMART" id="SM00220">
    <property type="entry name" value="S_TKc"/>
    <property type="match status" value="1"/>
</dbReference>
<evidence type="ECO:0000313" key="6">
    <source>
        <dbReference type="Proteomes" id="UP001141327"/>
    </source>
</evidence>
<feature type="domain" description="Protein kinase" evidence="4">
    <location>
        <begin position="424"/>
        <end position="920"/>
    </location>
</feature>
<dbReference type="PANTHER" id="PTHR44329">
    <property type="entry name" value="SERINE/THREONINE-PROTEIN KINASE TNNI3K-RELATED"/>
    <property type="match status" value="1"/>
</dbReference>
<keyword evidence="6" id="KW-1185">Reference proteome</keyword>
<dbReference type="Pfam" id="PF00069">
    <property type="entry name" value="Pkinase"/>
    <property type="match status" value="1"/>
</dbReference>
<organism evidence="5 6">
    <name type="scientific">Paratrimastix pyriformis</name>
    <dbReference type="NCBI Taxonomy" id="342808"/>
    <lineage>
        <taxon>Eukaryota</taxon>
        <taxon>Metamonada</taxon>
        <taxon>Preaxostyla</taxon>
        <taxon>Paratrimastigidae</taxon>
        <taxon>Paratrimastix</taxon>
    </lineage>
</organism>
<feature type="compositionally biased region" description="Pro residues" evidence="3">
    <location>
        <begin position="869"/>
        <end position="883"/>
    </location>
</feature>
<comment type="caution">
    <text evidence="5">The sequence shown here is derived from an EMBL/GenBank/DDBJ whole genome shotgun (WGS) entry which is preliminary data.</text>
</comment>
<feature type="compositionally biased region" description="Low complexity" evidence="3">
    <location>
        <begin position="229"/>
        <end position="242"/>
    </location>
</feature>
<keyword evidence="5" id="KW-0418">Kinase</keyword>
<dbReference type="Proteomes" id="UP001141327">
    <property type="component" value="Unassembled WGS sequence"/>
</dbReference>
<name>A0ABQ8UQX3_9EUKA</name>
<feature type="region of interest" description="Disordered" evidence="3">
    <location>
        <begin position="904"/>
        <end position="981"/>
    </location>
</feature>
<protein>
    <submittedName>
        <fullName evidence="5">Serine/threonine-protein kinase</fullName>
    </submittedName>
</protein>
<dbReference type="Gene3D" id="1.10.510.10">
    <property type="entry name" value="Transferase(Phosphotransferase) domain 1"/>
    <property type="match status" value="1"/>
</dbReference>
<evidence type="ECO:0000256" key="3">
    <source>
        <dbReference type="SAM" id="MobiDB-lite"/>
    </source>
</evidence>
<feature type="compositionally biased region" description="Low complexity" evidence="3">
    <location>
        <begin position="336"/>
        <end position="352"/>
    </location>
</feature>
<feature type="region of interest" description="Disordered" evidence="3">
    <location>
        <begin position="17"/>
        <end position="280"/>
    </location>
</feature>
<dbReference type="SUPFAM" id="SSF56112">
    <property type="entry name" value="Protein kinase-like (PK-like)"/>
    <property type="match status" value="1"/>
</dbReference>
<accession>A0ABQ8UQX3</accession>
<evidence type="ECO:0000256" key="2">
    <source>
        <dbReference type="ARBA" id="ARBA00022840"/>
    </source>
</evidence>
<dbReference type="GO" id="GO:0016301">
    <property type="term" value="F:kinase activity"/>
    <property type="evidence" value="ECO:0007669"/>
    <property type="project" value="UniProtKB-KW"/>
</dbReference>
<feature type="region of interest" description="Disordered" evidence="3">
    <location>
        <begin position="294"/>
        <end position="363"/>
    </location>
</feature>
<dbReference type="PANTHER" id="PTHR44329:SF298">
    <property type="entry name" value="MIXED LINEAGE KINASE DOMAIN-LIKE PROTEIN"/>
    <property type="match status" value="1"/>
</dbReference>
<proteinExistence type="predicted"/>
<feature type="compositionally biased region" description="Low complexity" evidence="3">
    <location>
        <begin position="859"/>
        <end position="868"/>
    </location>
</feature>
<keyword evidence="2" id="KW-0067">ATP-binding</keyword>
<dbReference type="InterPro" id="IPR051681">
    <property type="entry name" value="Ser/Thr_Kinases-Pseudokinases"/>
</dbReference>
<dbReference type="InterPro" id="IPR000719">
    <property type="entry name" value="Prot_kinase_dom"/>
</dbReference>
<evidence type="ECO:0000256" key="1">
    <source>
        <dbReference type="ARBA" id="ARBA00022741"/>
    </source>
</evidence>
<feature type="compositionally biased region" description="Low complexity" evidence="3">
    <location>
        <begin position="176"/>
        <end position="189"/>
    </location>
</feature>
<keyword evidence="5" id="KW-0808">Transferase</keyword>
<evidence type="ECO:0000313" key="5">
    <source>
        <dbReference type="EMBL" id="KAJ4461563.1"/>
    </source>
</evidence>
<feature type="compositionally biased region" description="Basic and acidic residues" evidence="3">
    <location>
        <begin position="161"/>
        <end position="170"/>
    </location>
</feature>
<feature type="compositionally biased region" description="Low complexity" evidence="3">
    <location>
        <begin position="294"/>
        <end position="306"/>
    </location>
</feature>
<dbReference type="InterPro" id="IPR011009">
    <property type="entry name" value="Kinase-like_dom_sf"/>
</dbReference>
<feature type="compositionally biased region" description="Polar residues" evidence="3">
    <location>
        <begin position="99"/>
        <end position="114"/>
    </location>
</feature>
<feature type="compositionally biased region" description="Basic and acidic residues" evidence="3">
    <location>
        <begin position="312"/>
        <end position="322"/>
    </location>
</feature>
<dbReference type="PROSITE" id="PS50011">
    <property type="entry name" value="PROTEIN_KINASE_DOM"/>
    <property type="match status" value="1"/>
</dbReference>
<feature type="compositionally biased region" description="Pro residues" evidence="3">
    <location>
        <begin position="915"/>
        <end position="925"/>
    </location>
</feature>
<evidence type="ECO:0000259" key="4">
    <source>
        <dbReference type="PROSITE" id="PS50011"/>
    </source>
</evidence>
<feature type="compositionally biased region" description="Low complexity" evidence="3">
    <location>
        <begin position="932"/>
        <end position="947"/>
    </location>
</feature>
<dbReference type="EMBL" id="JAPMOS010000007">
    <property type="protein sequence ID" value="KAJ4461563.1"/>
    <property type="molecule type" value="Genomic_DNA"/>
</dbReference>
<feature type="region of interest" description="Disordered" evidence="3">
    <location>
        <begin position="858"/>
        <end position="888"/>
    </location>
</feature>
<keyword evidence="1" id="KW-0547">Nucleotide-binding</keyword>